<evidence type="ECO:0000313" key="11">
    <source>
        <dbReference type="EMBL" id="AEA34433.1"/>
    </source>
</evidence>
<dbReference type="GO" id="GO:0008968">
    <property type="term" value="F:D-sedoheptulose 7-phosphate isomerase activity"/>
    <property type="evidence" value="ECO:0007669"/>
    <property type="project" value="UniProtKB-UniRule"/>
</dbReference>
<feature type="binding site" evidence="9">
    <location>
        <position position="60"/>
    </location>
    <ligand>
        <name>substrate</name>
    </ligand>
</feature>
<comment type="catalytic activity">
    <reaction evidence="1 9">
        <text>2 D-sedoheptulose 7-phosphate = D-glycero-alpha-D-manno-heptose 7-phosphate + D-glycero-beta-D-manno-heptose 7-phosphate</text>
        <dbReference type="Rhea" id="RHEA:27489"/>
        <dbReference type="ChEBI" id="CHEBI:57483"/>
        <dbReference type="ChEBI" id="CHEBI:60203"/>
        <dbReference type="ChEBI" id="CHEBI:60204"/>
        <dbReference type="EC" id="5.3.1.28"/>
    </reaction>
</comment>
<dbReference type="GO" id="GO:0005737">
    <property type="term" value="C:cytoplasm"/>
    <property type="evidence" value="ECO:0007669"/>
    <property type="project" value="UniProtKB-SubCell"/>
</dbReference>
<comment type="subcellular location">
    <subcellularLocation>
        <location evidence="2 9">Cytoplasm</location>
    </subcellularLocation>
</comment>
<evidence type="ECO:0000256" key="2">
    <source>
        <dbReference type="ARBA" id="ARBA00004496"/>
    </source>
</evidence>
<feature type="binding site" evidence="9">
    <location>
        <position position="175"/>
    </location>
    <ligand>
        <name>Zn(2+)</name>
        <dbReference type="ChEBI" id="CHEBI:29105"/>
    </ligand>
</feature>
<gene>
    <name evidence="9" type="primary">gmhA</name>
    <name evidence="11" type="ordered locus">Hipma_1477</name>
</gene>
<reference evidence="12" key="2">
    <citation type="submission" date="2011-03" db="EMBL/GenBank/DDBJ databases">
        <title>The complete genome of Hippea maritima DSM 10411.</title>
        <authorList>
            <consortium name="US DOE Joint Genome Institute (JGI-PGF)"/>
            <person name="Lucas S."/>
            <person name="Copeland A."/>
            <person name="Lapidus A."/>
            <person name="Bruce D."/>
            <person name="Goodwin L."/>
            <person name="Pitluck S."/>
            <person name="Peters L."/>
            <person name="Kyrpides N."/>
            <person name="Mavromatis K."/>
            <person name="Pagani I."/>
            <person name="Ivanova N."/>
            <person name="Mikhailova N."/>
            <person name="Lu M."/>
            <person name="Detter J.C."/>
            <person name="Tapia R."/>
            <person name="Han C."/>
            <person name="Land M."/>
            <person name="Hauser L."/>
            <person name="Markowitz V."/>
            <person name="Cheng J.-F."/>
            <person name="Hugenholtz P."/>
            <person name="Woyke T."/>
            <person name="Wu D."/>
            <person name="Spring S."/>
            <person name="Schroeder M."/>
            <person name="Brambilla E."/>
            <person name="Klenk H.-P."/>
            <person name="Eisen J.A."/>
        </authorList>
    </citation>
    <scope>NUCLEOTIDE SEQUENCE [LARGE SCALE GENOMIC DNA]</scope>
    <source>
        <strain evidence="12">ATCC 700847 / DSM 10411 / MH2</strain>
    </source>
</reference>
<dbReference type="KEGG" id="hmr:Hipma_1477"/>
<name>F2LTQ7_HIPMA</name>
<comment type="pathway">
    <text evidence="9">Carbohydrate biosynthesis; D-glycero-D-manno-heptose 7-phosphate biosynthesis; D-glycero-alpha-D-manno-heptose 7-phosphate and D-glycero-beta-D-manno-heptose 7-phosphate from sedoheptulose 7-phosphate: step 1/1.</text>
</comment>
<feature type="domain" description="SIS" evidence="10">
    <location>
        <begin position="32"/>
        <end position="186"/>
    </location>
</feature>
<dbReference type="GO" id="GO:2001061">
    <property type="term" value="P:D-glycero-D-manno-heptose 7-phosphate biosynthetic process"/>
    <property type="evidence" value="ECO:0007669"/>
    <property type="project" value="UniProtKB-UniPathway"/>
</dbReference>
<dbReference type="SUPFAM" id="SSF53697">
    <property type="entry name" value="SIS domain"/>
    <property type="match status" value="1"/>
</dbReference>
<dbReference type="HOGENOM" id="CLU_080999_4_0_7"/>
<keyword evidence="6 9" id="KW-0862">Zinc</keyword>
<evidence type="ECO:0000256" key="6">
    <source>
        <dbReference type="ARBA" id="ARBA00022833"/>
    </source>
</evidence>
<evidence type="ECO:0000256" key="3">
    <source>
        <dbReference type="ARBA" id="ARBA00009894"/>
    </source>
</evidence>
<evidence type="ECO:0000256" key="4">
    <source>
        <dbReference type="ARBA" id="ARBA00022490"/>
    </source>
</evidence>
<comment type="miscellaneous">
    <text evidence="9">The reaction produces a racemic mixture of D-glycero-alpha-D-manno-heptose 7-phosphate and D-glycero-beta-D-manno-heptose 7-phosphate.</text>
</comment>
<keyword evidence="8 9" id="KW-0119">Carbohydrate metabolism</keyword>
<comment type="cofactor">
    <cofactor evidence="9">
        <name>Zn(2+)</name>
        <dbReference type="ChEBI" id="CHEBI:29105"/>
    </cofactor>
    <text evidence="9">Binds 1 zinc ion per subunit.</text>
</comment>
<dbReference type="InParanoid" id="F2LTQ7"/>
<keyword evidence="12" id="KW-1185">Reference proteome</keyword>
<dbReference type="CDD" id="cd05006">
    <property type="entry name" value="SIS_GmhA"/>
    <property type="match status" value="1"/>
</dbReference>
<evidence type="ECO:0000256" key="7">
    <source>
        <dbReference type="ARBA" id="ARBA00023235"/>
    </source>
</evidence>
<dbReference type="RefSeq" id="WP_013682462.1">
    <property type="nucleotide sequence ID" value="NC_015318.1"/>
</dbReference>
<proteinExistence type="inferred from homology"/>
<dbReference type="FunCoup" id="F2LTQ7">
    <property type="interactions" value="139"/>
</dbReference>
<dbReference type="AlphaFoldDB" id="F2LTQ7"/>
<dbReference type="STRING" id="760142.Hipma_1477"/>
<feature type="binding site" evidence="9">
    <location>
        <begin position="89"/>
        <end position="90"/>
    </location>
    <ligand>
        <name>substrate</name>
    </ligand>
</feature>
<dbReference type="HAMAP" id="MF_00067">
    <property type="entry name" value="GmhA"/>
    <property type="match status" value="1"/>
</dbReference>
<sequence length="186" mass="20196">MKKEAFLQAISQLKELLDSLDFELIRSISENIALSIKNGGKVLICGNGGSAADAQHMAAEFVNRFLKERKPLPAIALTVDSSVLTSIANDYDFNDVFAKQVEAIGNEGDILIGISTSGNSENVFNALSVAKDKGMKTIGFLGKDGGKILPLCDYAIVVKSNSTPRIQEIHEFVMHTICQMVEDELF</sequence>
<evidence type="ECO:0000259" key="10">
    <source>
        <dbReference type="PROSITE" id="PS51464"/>
    </source>
</evidence>
<feature type="binding site" evidence="9">
    <location>
        <begin position="47"/>
        <end position="49"/>
    </location>
    <ligand>
        <name>substrate</name>
    </ligand>
</feature>
<keyword evidence="4 9" id="KW-0963">Cytoplasm</keyword>
<evidence type="ECO:0000256" key="8">
    <source>
        <dbReference type="ARBA" id="ARBA00023277"/>
    </source>
</evidence>
<feature type="binding site" evidence="9">
    <location>
        <begin position="115"/>
        <end position="117"/>
    </location>
    <ligand>
        <name>substrate</name>
    </ligand>
</feature>
<dbReference type="PANTHER" id="PTHR30390">
    <property type="entry name" value="SEDOHEPTULOSE 7-PHOSPHATE ISOMERASE / DNAA INITIATOR-ASSOCIATING FACTOR FOR REPLICATION INITIATION"/>
    <property type="match status" value="1"/>
</dbReference>
<keyword evidence="5 9" id="KW-0479">Metal-binding</keyword>
<dbReference type="GO" id="GO:0005975">
    <property type="term" value="P:carbohydrate metabolic process"/>
    <property type="evidence" value="ECO:0007669"/>
    <property type="project" value="UniProtKB-UniRule"/>
</dbReference>
<dbReference type="EC" id="5.3.1.28" evidence="9"/>
<evidence type="ECO:0000256" key="9">
    <source>
        <dbReference type="HAMAP-Rule" id="MF_00067"/>
    </source>
</evidence>
<evidence type="ECO:0000256" key="1">
    <source>
        <dbReference type="ARBA" id="ARBA00000348"/>
    </source>
</evidence>
<keyword evidence="7 9" id="KW-0413">Isomerase</keyword>
<dbReference type="InterPro" id="IPR035461">
    <property type="entry name" value="GmhA/DiaA"/>
</dbReference>
<protein>
    <recommendedName>
        <fullName evidence="9">Phosphoheptose isomerase</fullName>
        <ecNumber evidence="9">5.3.1.28</ecNumber>
    </recommendedName>
    <alternativeName>
        <fullName evidence="9">Sedoheptulose 7-phosphate isomerase</fullName>
    </alternativeName>
</protein>
<dbReference type="GO" id="GO:0008270">
    <property type="term" value="F:zinc ion binding"/>
    <property type="evidence" value="ECO:0007669"/>
    <property type="project" value="UniProtKB-UniRule"/>
</dbReference>
<dbReference type="UniPathway" id="UPA00041">
    <property type="reaction ID" value="UER00436"/>
</dbReference>
<dbReference type="InterPro" id="IPR050099">
    <property type="entry name" value="SIS_GmhA/DiaA_subfam"/>
</dbReference>
<evidence type="ECO:0000256" key="5">
    <source>
        <dbReference type="ARBA" id="ARBA00022723"/>
    </source>
</evidence>
<comment type="function">
    <text evidence="9">Catalyzes the isomerization of sedoheptulose 7-phosphate in D-glycero-D-manno-heptose 7-phosphate.</text>
</comment>
<dbReference type="OrthoDB" id="9810929at2"/>
<reference evidence="11 12" key="1">
    <citation type="journal article" date="2011" name="Stand. Genomic Sci.">
        <title>Complete genome sequence of the thermophilic sulfur-reducer Hippea maritima type strain (MH(2)).</title>
        <authorList>
            <person name="Huntemann M."/>
            <person name="Lu M."/>
            <person name="Nolan M."/>
            <person name="Lapidus A."/>
            <person name="Lucas S."/>
            <person name="Hammon N."/>
            <person name="Deshpande S."/>
            <person name="Cheng J.F."/>
            <person name="Tapia R."/>
            <person name="Han C."/>
            <person name="Goodwin L."/>
            <person name="Pitluck S."/>
            <person name="Liolios K."/>
            <person name="Pagani I."/>
            <person name="Ivanova N."/>
            <person name="Ovchinikova G."/>
            <person name="Pati A."/>
            <person name="Chen A."/>
            <person name="Palaniappan K."/>
            <person name="Land M."/>
            <person name="Hauser L."/>
            <person name="Jeffries C.D."/>
            <person name="Detter J.C."/>
            <person name="Brambilla E.M."/>
            <person name="Rohde M."/>
            <person name="Spring S."/>
            <person name="Goker M."/>
            <person name="Woyke T."/>
            <person name="Bristow J."/>
            <person name="Eisen J.A."/>
            <person name="Markowitz V."/>
            <person name="Hugenholtz P."/>
            <person name="Kyrpides N.C."/>
            <person name="Klenk H.P."/>
            <person name="Mavromatis K."/>
        </authorList>
    </citation>
    <scope>NUCLEOTIDE SEQUENCE [LARGE SCALE GENOMIC DNA]</scope>
    <source>
        <strain evidence="12">ATCC 700847 / DSM 10411 / MH2</strain>
    </source>
</reference>
<dbReference type="InterPro" id="IPR046348">
    <property type="entry name" value="SIS_dom_sf"/>
</dbReference>
<dbReference type="PROSITE" id="PS51464">
    <property type="entry name" value="SIS"/>
    <property type="match status" value="1"/>
</dbReference>
<dbReference type="InterPro" id="IPR004515">
    <property type="entry name" value="Phosphoheptose_Isoase"/>
</dbReference>
<dbReference type="EMBL" id="CP002606">
    <property type="protein sequence ID" value="AEA34433.1"/>
    <property type="molecule type" value="Genomic_DNA"/>
</dbReference>
<dbReference type="Pfam" id="PF13580">
    <property type="entry name" value="SIS_2"/>
    <property type="match status" value="1"/>
</dbReference>
<dbReference type="NCBIfam" id="TIGR00441">
    <property type="entry name" value="gmhA"/>
    <property type="match status" value="1"/>
</dbReference>
<accession>F2LTQ7</accession>
<dbReference type="InterPro" id="IPR001347">
    <property type="entry name" value="SIS_dom"/>
</dbReference>
<feature type="binding site" evidence="9">
    <location>
        <position position="56"/>
    </location>
    <ligand>
        <name>Zn(2+)</name>
        <dbReference type="ChEBI" id="CHEBI:29105"/>
    </ligand>
</feature>
<feature type="binding site" evidence="9">
    <location>
        <position position="167"/>
    </location>
    <ligand>
        <name>substrate</name>
    </ligand>
</feature>
<dbReference type="GO" id="GO:0097367">
    <property type="term" value="F:carbohydrate derivative binding"/>
    <property type="evidence" value="ECO:0007669"/>
    <property type="project" value="InterPro"/>
</dbReference>
<dbReference type="Proteomes" id="UP000008139">
    <property type="component" value="Chromosome"/>
</dbReference>
<dbReference type="Gene3D" id="3.40.50.10490">
    <property type="entry name" value="Glucose-6-phosphate isomerase like protein, domain 1"/>
    <property type="match status" value="1"/>
</dbReference>
<feature type="binding site" evidence="9">
    <location>
        <position position="60"/>
    </location>
    <ligand>
        <name>Zn(2+)</name>
        <dbReference type="ChEBI" id="CHEBI:29105"/>
    </ligand>
</feature>
<comment type="similarity">
    <text evidence="3 9">Belongs to the SIS family. GmhA subfamily.</text>
</comment>
<feature type="binding site" evidence="9">
    <location>
        <position position="120"/>
    </location>
    <ligand>
        <name>substrate</name>
    </ligand>
</feature>
<dbReference type="eggNOG" id="COG0279">
    <property type="taxonomic scope" value="Bacteria"/>
</dbReference>
<evidence type="ECO:0000313" key="12">
    <source>
        <dbReference type="Proteomes" id="UP000008139"/>
    </source>
</evidence>
<organism evidence="11 12">
    <name type="scientific">Hippea maritima (strain ATCC 700847 / DSM 10411 / MH2)</name>
    <dbReference type="NCBI Taxonomy" id="760142"/>
    <lineage>
        <taxon>Bacteria</taxon>
        <taxon>Pseudomonadati</taxon>
        <taxon>Campylobacterota</taxon>
        <taxon>Desulfurellia</taxon>
        <taxon>Desulfurellales</taxon>
        <taxon>Hippeaceae</taxon>
        <taxon>Hippea</taxon>
    </lineage>
</organism>
<feature type="binding site" evidence="9">
    <location>
        <position position="167"/>
    </location>
    <ligand>
        <name>Zn(2+)</name>
        <dbReference type="ChEBI" id="CHEBI:29105"/>
    </ligand>
</feature>